<dbReference type="InterPro" id="IPR000644">
    <property type="entry name" value="CBS_dom"/>
</dbReference>
<dbReference type="AlphaFoldDB" id="A0AA35WE80"/>
<dbReference type="PROSITE" id="PS00211">
    <property type="entry name" value="ABC_TRANSPORTER_1"/>
    <property type="match status" value="1"/>
</dbReference>
<dbReference type="PANTHER" id="PTHR43869:SF1">
    <property type="entry name" value="GLYCINE BETAINE_PROLINE BETAINE TRANSPORT SYSTEM ATP-BINDING PROTEIN PROV"/>
    <property type="match status" value="1"/>
</dbReference>
<name>A0AA35WE80_GEOBA</name>
<evidence type="ECO:0000256" key="4">
    <source>
        <dbReference type="ARBA" id="ARBA00022840"/>
    </source>
</evidence>
<dbReference type="InterPro" id="IPR017871">
    <property type="entry name" value="ABC_transporter-like_CS"/>
</dbReference>
<dbReference type="GO" id="GO:0031460">
    <property type="term" value="P:glycine betaine transport"/>
    <property type="evidence" value="ECO:0007669"/>
    <property type="project" value="InterPro"/>
</dbReference>
<accession>A0AA35WE80</accession>
<evidence type="ECO:0000256" key="1">
    <source>
        <dbReference type="ARBA" id="ARBA00005417"/>
    </source>
</evidence>
<keyword evidence="4 9" id="KW-0067">ATP-binding</keyword>
<keyword evidence="10" id="KW-1185">Reference proteome</keyword>
<dbReference type="CDD" id="cd03294">
    <property type="entry name" value="ABC_Pro_Gly_Betaine"/>
    <property type="match status" value="1"/>
</dbReference>
<dbReference type="PROSITE" id="PS50893">
    <property type="entry name" value="ABC_TRANSPORTER_2"/>
    <property type="match status" value="1"/>
</dbReference>
<proteinExistence type="inferred from homology"/>
<dbReference type="SUPFAM" id="SSF52540">
    <property type="entry name" value="P-loop containing nucleoside triphosphate hydrolases"/>
    <property type="match status" value="1"/>
</dbReference>
<evidence type="ECO:0000256" key="3">
    <source>
        <dbReference type="ARBA" id="ARBA00022741"/>
    </source>
</evidence>
<evidence type="ECO:0000259" key="8">
    <source>
        <dbReference type="PROSITE" id="PS51371"/>
    </source>
</evidence>
<dbReference type="PROSITE" id="PS51371">
    <property type="entry name" value="CBS"/>
    <property type="match status" value="1"/>
</dbReference>
<feature type="domain" description="CBS" evidence="8">
    <location>
        <begin position="298"/>
        <end position="356"/>
    </location>
</feature>
<dbReference type="Proteomes" id="UP001174909">
    <property type="component" value="Unassembled WGS sequence"/>
</dbReference>
<dbReference type="GO" id="GO:0006865">
    <property type="term" value="P:amino acid transport"/>
    <property type="evidence" value="ECO:0007669"/>
    <property type="project" value="UniProtKB-KW"/>
</dbReference>
<keyword evidence="3" id="KW-0547">Nucleotide-binding</keyword>
<dbReference type="InterPro" id="IPR005892">
    <property type="entry name" value="Gly-betaine_transp_ATP-bd"/>
</dbReference>
<comment type="caution">
    <text evidence="9">The sequence shown here is derived from an EMBL/GenBank/DDBJ whole genome shotgun (WGS) entry which is preliminary data.</text>
</comment>
<dbReference type="GO" id="GO:0016020">
    <property type="term" value="C:membrane"/>
    <property type="evidence" value="ECO:0007669"/>
    <property type="project" value="InterPro"/>
</dbReference>
<dbReference type="InterPro" id="IPR051921">
    <property type="entry name" value="ABC_osmolyte_uptake_ATP-bind"/>
</dbReference>
<dbReference type="PANTHER" id="PTHR43869">
    <property type="entry name" value="GLYCINE BETAINE/PROLINE BETAINE TRANSPORT SYSTEM ATP-BINDING PROTEIN PROV"/>
    <property type="match status" value="1"/>
</dbReference>
<dbReference type="Gene3D" id="3.40.50.300">
    <property type="entry name" value="P-loop containing nucleotide triphosphate hydrolases"/>
    <property type="match status" value="1"/>
</dbReference>
<dbReference type="InterPro" id="IPR003439">
    <property type="entry name" value="ABC_transporter-like_ATP-bd"/>
</dbReference>
<organism evidence="9 10">
    <name type="scientific">Geodia barretti</name>
    <name type="common">Barrett's horny sponge</name>
    <dbReference type="NCBI Taxonomy" id="519541"/>
    <lineage>
        <taxon>Eukaryota</taxon>
        <taxon>Metazoa</taxon>
        <taxon>Porifera</taxon>
        <taxon>Demospongiae</taxon>
        <taxon>Heteroscleromorpha</taxon>
        <taxon>Tetractinellida</taxon>
        <taxon>Astrophorina</taxon>
        <taxon>Geodiidae</taxon>
        <taxon>Geodia</taxon>
    </lineage>
</organism>
<keyword evidence="5" id="KW-0029">Amino-acid transport</keyword>
<dbReference type="EMBL" id="CASHTH010001095">
    <property type="protein sequence ID" value="CAI8011290.1"/>
    <property type="molecule type" value="Genomic_DNA"/>
</dbReference>
<dbReference type="SMART" id="SM00382">
    <property type="entry name" value="AAA"/>
    <property type="match status" value="1"/>
</dbReference>
<keyword evidence="2" id="KW-0813">Transport</keyword>
<dbReference type="InterPro" id="IPR027417">
    <property type="entry name" value="P-loop_NTPase"/>
</dbReference>
<evidence type="ECO:0000256" key="6">
    <source>
        <dbReference type="PROSITE-ProRule" id="PRU00703"/>
    </source>
</evidence>
<dbReference type="GO" id="GO:0016887">
    <property type="term" value="F:ATP hydrolysis activity"/>
    <property type="evidence" value="ECO:0007669"/>
    <property type="project" value="InterPro"/>
</dbReference>
<dbReference type="GO" id="GO:0006950">
    <property type="term" value="P:response to stress"/>
    <property type="evidence" value="ECO:0007669"/>
    <property type="project" value="UniProtKB-ARBA"/>
</dbReference>
<keyword evidence="6" id="KW-0129">CBS domain</keyword>
<dbReference type="SUPFAM" id="SSF54631">
    <property type="entry name" value="CBS-domain pair"/>
    <property type="match status" value="1"/>
</dbReference>
<dbReference type="Pfam" id="PF00571">
    <property type="entry name" value="CBS"/>
    <property type="match status" value="1"/>
</dbReference>
<dbReference type="NCBIfam" id="TIGR01186">
    <property type="entry name" value="proV"/>
    <property type="match status" value="1"/>
</dbReference>
<dbReference type="Gene3D" id="3.10.580.10">
    <property type="entry name" value="CBS-domain"/>
    <property type="match status" value="1"/>
</dbReference>
<dbReference type="InterPro" id="IPR003593">
    <property type="entry name" value="AAA+_ATPase"/>
</dbReference>
<dbReference type="InterPro" id="IPR046342">
    <property type="entry name" value="CBS_dom_sf"/>
</dbReference>
<sequence>MEYSSANHTGPAGQSDVAADSRLVCRNLWKVFGDGARDLADSVDPALSREEVLAQTGCVLAVRNVSFHVREGETFVIMGLSGSGKSTLVRCLGRLIEPTRGQVHIDGEDVLTMNKQQLREIRRHKMAMVFQHFGNFPHKRVLENVVYGLQIQGIDKTTQRRRAAEVIELVGLSGWEERYPHELSGGMQQRVGLARALAVDPQILLFDEPFSALDPLIRRDMQDQLIGLQQMVQKTMVFITHDFLEALKVGDRVAIMKDGEFVQIGTPEDLVSNPINDYVRDFTRDVPRSKVLTARSVMTPPRVYATADEGLSDLTSRLIAQECESAVVVDGQDRFIGTVHLADVPGSGVAHSSVASVIRDSCPVVEPGTRLERLISLAITGDAPIAVLDGGRCIGTINREAALAALISDDGVAM</sequence>
<comment type="similarity">
    <text evidence="1">Belongs to the ABC transporter superfamily.</text>
</comment>
<evidence type="ECO:0000256" key="5">
    <source>
        <dbReference type="ARBA" id="ARBA00022970"/>
    </source>
</evidence>
<protein>
    <submittedName>
        <fullName evidence="9">Glycine betaine/carnitine transport ATP-binding protein GbuA</fullName>
    </submittedName>
</protein>
<evidence type="ECO:0000313" key="9">
    <source>
        <dbReference type="EMBL" id="CAI8011290.1"/>
    </source>
</evidence>
<feature type="domain" description="ABC transporter" evidence="7">
    <location>
        <begin position="47"/>
        <end position="283"/>
    </location>
</feature>
<reference evidence="9" key="1">
    <citation type="submission" date="2023-03" db="EMBL/GenBank/DDBJ databases">
        <authorList>
            <person name="Steffen K."/>
            <person name="Cardenas P."/>
        </authorList>
    </citation>
    <scope>NUCLEOTIDE SEQUENCE</scope>
</reference>
<dbReference type="FunFam" id="3.40.50.300:FF:000201">
    <property type="entry name" value="Glycine betaine/L-proline ABC transporter ATP-binding protein"/>
    <property type="match status" value="1"/>
</dbReference>
<evidence type="ECO:0000259" key="7">
    <source>
        <dbReference type="PROSITE" id="PS50893"/>
    </source>
</evidence>
<evidence type="ECO:0000256" key="2">
    <source>
        <dbReference type="ARBA" id="ARBA00022448"/>
    </source>
</evidence>
<dbReference type="Pfam" id="PF00005">
    <property type="entry name" value="ABC_tran"/>
    <property type="match status" value="1"/>
</dbReference>
<gene>
    <name evidence="9" type="ORF">GBAR_LOCUS7309</name>
</gene>
<dbReference type="GO" id="GO:0005524">
    <property type="term" value="F:ATP binding"/>
    <property type="evidence" value="ECO:0007669"/>
    <property type="project" value="UniProtKB-KW"/>
</dbReference>
<evidence type="ECO:0000313" key="10">
    <source>
        <dbReference type="Proteomes" id="UP001174909"/>
    </source>
</evidence>